<name>A0AAX6MJF0_9PEZI</name>
<gene>
    <name evidence="2" type="ORF">Daesc_005084</name>
</gene>
<evidence type="ECO:0000256" key="1">
    <source>
        <dbReference type="SAM" id="MobiDB-lite"/>
    </source>
</evidence>
<reference evidence="2 3" key="1">
    <citation type="journal article" date="2024" name="Front Chem Biol">
        <title>Unveiling the potential of Daldinia eschscholtzii MFLUCC 19-0629 through bioactivity and bioinformatics studies for enhanced sustainable agriculture production.</title>
        <authorList>
            <person name="Brooks S."/>
            <person name="Weaver J.A."/>
            <person name="Klomchit A."/>
            <person name="Alharthi S.A."/>
            <person name="Onlamun T."/>
            <person name="Nurani R."/>
            <person name="Vong T.K."/>
            <person name="Alberti F."/>
            <person name="Greco C."/>
        </authorList>
    </citation>
    <scope>NUCLEOTIDE SEQUENCE [LARGE SCALE GENOMIC DNA]</scope>
    <source>
        <strain evidence="2">MFLUCC 19-0629</strain>
    </source>
</reference>
<sequence length="83" mass="9091">MADDKSQDQTSAPASGVETKKEDSQLVQTAQTDSGDNKAENTATSDSSSTSQPRPTRHLPTHYKGMPKQWEKNQVPKKDTQDS</sequence>
<evidence type="ECO:0000313" key="3">
    <source>
        <dbReference type="Proteomes" id="UP001369815"/>
    </source>
</evidence>
<evidence type="ECO:0000313" key="2">
    <source>
        <dbReference type="EMBL" id="KAK6952790.1"/>
    </source>
</evidence>
<keyword evidence="3" id="KW-1185">Reference proteome</keyword>
<feature type="compositionally biased region" description="Basic and acidic residues" evidence="1">
    <location>
        <begin position="69"/>
        <end position="83"/>
    </location>
</feature>
<comment type="caution">
    <text evidence="2">The sequence shown here is derived from an EMBL/GenBank/DDBJ whole genome shotgun (WGS) entry which is preliminary data.</text>
</comment>
<dbReference type="Proteomes" id="UP001369815">
    <property type="component" value="Unassembled WGS sequence"/>
</dbReference>
<dbReference type="EMBL" id="JBANMG010000005">
    <property type="protein sequence ID" value="KAK6952790.1"/>
    <property type="molecule type" value="Genomic_DNA"/>
</dbReference>
<accession>A0AAX6MJF0</accession>
<organism evidence="2 3">
    <name type="scientific">Daldinia eschscholtzii</name>
    <dbReference type="NCBI Taxonomy" id="292717"/>
    <lineage>
        <taxon>Eukaryota</taxon>
        <taxon>Fungi</taxon>
        <taxon>Dikarya</taxon>
        <taxon>Ascomycota</taxon>
        <taxon>Pezizomycotina</taxon>
        <taxon>Sordariomycetes</taxon>
        <taxon>Xylariomycetidae</taxon>
        <taxon>Xylariales</taxon>
        <taxon>Hypoxylaceae</taxon>
        <taxon>Daldinia</taxon>
    </lineage>
</organism>
<protein>
    <submittedName>
        <fullName evidence="2">Uncharacterized protein</fullName>
    </submittedName>
</protein>
<feature type="region of interest" description="Disordered" evidence="1">
    <location>
        <begin position="1"/>
        <end position="83"/>
    </location>
</feature>
<dbReference type="AlphaFoldDB" id="A0AAX6MJF0"/>
<proteinExistence type="predicted"/>
<feature type="compositionally biased region" description="Polar residues" evidence="1">
    <location>
        <begin position="25"/>
        <end position="54"/>
    </location>
</feature>